<accession>A0A2P2QW01</accession>
<dbReference type="EMBL" id="GGEC01090706">
    <property type="protein sequence ID" value="MBX71190.1"/>
    <property type="molecule type" value="Transcribed_RNA"/>
</dbReference>
<proteinExistence type="predicted"/>
<dbReference type="AlphaFoldDB" id="A0A2P2QW01"/>
<protein>
    <submittedName>
        <fullName evidence="1">Uncharacterized protein</fullName>
    </submittedName>
</protein>
<sequence length="25" mass="3014">MGFKKHRIPFELPTELSWEAQILQD</sequence>
<organism evidence="1">
    <name type="scientific">Rhizophora mucronata</name>
    <name type="common">Asiatic mangrove</name>
    <dbReference type="NCBI Taxonomy" id="61149"/>
    <lineage>
        <taxon>Eukaryota</taxon>
        <taxon>Viridiplantae</taxon>
        <taxon>Streptophyta</taxon>
        <taxon>Embryophyta</taxon>
        <taxon>Tracheophyta</taxon>
        <taxon>Spermatophyta</taxon>
        <taxon>Magnoliopsida</taxon>
        <taxon>eudicotyledons</taxon>
        <taxon>Gunneridae</taxon>
        <taxon>Pentapetalae</taxon>
        <taxon>rosids</taxon>
        <taxon>fabids</taxon>
        <taxon>Malpighiales</taxon>
        <taxon>Rhizophoraceae</taxon>
        <taxon>Rhizophora</taxon>
    </lineage>
</organism>
<reference evidence="1" key="1">
    <citation type="submission" date="2018-02" db="EMBL/GenBank/DDBJ databases">
        <title>Rhizophora mucronata_Transcriptome.</title>
        <authorList>
            <person name="Meera S.P."/>
            <person name="Sreeshan A."/>
            <person name="Augustine A."/>
        </authorList>
    </citation>
    <scope>NUCLEOTIDE SEQUENCE</scope>
    <source>
        <tissue evidence="1">Leaf</tissue>
    </source>
</reference>
<name>A0A2P2QW01_RHIMU</name>
<evidence type="ECO:0000313" key="1">
    <source>
        <dbReference type="EMBL" id="MBX71190.1"/>
    </source>
</evidence>